<evidence type="ECO:0000313" key="2">
    <source>
        <dbReference type="EMBL" id="CUX50227.1"/>
    </source>
</evidence>
<dbReference type="InterPro" id="IPR018958">
    <property type="entry name" value="Knr4/Smi1-like_dom"/>
</dbReference>
<dbReference type="AlphaFoldDB" id="A0A1S7RC42"/>
<sequence length="141" mass="16345">MEKVIQEFERQFALELPPRLREALLNDLIPNENVMFETLDHKVAGWITEFFPVESDDNSSYASEYEQISLSQLLPRNLLPIALVANHDRIVISLSGRDRGHIYYWAWGGGAGPRVKFVPISSSHRCRLRRISFWFTARNLT</sequence>
<name>A0A1S7RC42_9HYPH</name>
<reference evidence="2 3" key="1">
    <citation type="submission" date="2016-01" db="EMBL/GenBank/DDBJ databases">
        <authorList>
            <person name="Oliw E.H."/>
        </authorList>
    </citation>
    <scope>NUCLEOTIDE SEQUENCE [LARGE SCALE GENOMIC DNA]</scope>
    <source>
        <strain evidence="2 3">Zutra 3-1</strain>
    </source>
</reference>
<feature type="domain" description="Knr4/Smi1-like" evidence="1">
    <location>
        <begin position="3"/>
        <end position="109"/>
    </location>
</feature>
<dbReference type="InterPro" id="IPR037883">
    <property type="entry name" value="Knr4/Smi1-like_sf"/>
</dbReference>
<evidence type="ECO:0000259" key="1">
    <source>
        <dbReference type="Pfam" id="PF09346"/>
    </source>
</evidence>
<dbReference type="Pfam" id="PF09346">
    <property type="entry name" value="SMI1_KNR4"/>
    <property type="match status" value="1"/>
</dbReference>
<proteinExistence type="predicted"/>
<protein>
    <recommendedName>
        <fullName evidence="1">Knr4/Smi1-like domain-containing protein</fullName>
    </recommendedName>
</protein>
<evidence type="ECO:0000313" key="3">
    <source>
        <dbReference type="Proteomes" id="UP000191987"/>
    </source>
</evidence>
<dbReference type="Gene3D" id="3.40.1580.10">
    <property type="entry name" value="SMI1/KNR4-like"/>
    <property type="match status" value="1"/>
</dbReference>
<organism evidence="2 3">
    <name type="scientific">Agrobacterium deltaense Zutra 3/1</name>
    <dbReference type="NCBI Taxonomy" id="1183427"/>
    <lineage>
        <taxon>Bacteria</taxon>
        <taxon>Pseudomonadati</taxon>
        <taxon>Pseudomonadota</taxon>
        <taxon>Alphaproteobacteria</taxon>
        <taxon>Hyphomicrobiales</taxon>
        <taxon>Rhizobiaceae</taxon>
        <taxon>Rhizobium/Agrobacterium group</taxon>
        <taxon>Agrobacterium</taxon>
    </lineage>
</organism>
<dbReference type="RefSeq" id="WP_080820219.1">
    <property type="nucleotide sequence ID" value="NZ_LT009749.1"/>
</dbReference>
<accession>A0A1S7RC42</accession>
<dbReference type="EMBL" id="FBWG01000032">
    <property type="protein sequence ID" value="CUX50227.1"/>
    <property type="molecule type" value="Genomic_DNA"/>
</dbReference>
<dbReference type="Proteomes" id="UP000191987">
    <property type="component" value="Unassembled WGS sequence"/>
</dbReference>
<dbReference type="SUPFAM" id="SSF160631">
    <property type="entry name" value="SMI1/KNR4-like"/>
    <property type="match status" value="1"/>
</dbReference>
<gene>
    <name evidence="2" type="ORF">AGR7C_Lc140204</name>
</gene>